<evidence type="ECO:0000256" key="11">
    <source>
        <dbReference type="SAM" id="Phobius"/>
    </source>
</evidence>
<dbReference type="Proteomes" id="UP000256941">
    <property type="component" value="Unassembled WGS sequence"/>
</dbReference>
<sequence length="477" mass="50448">MDATSHIAAADDAPARRGRPHGVALRLLALGGSALAWLAMCAIVASVLILNARGSVSDETGSAFRLANAFATLHLPTSFERRDMMEQAARIAAEIEAQRHLSAELRDASGQPVALALPPRLPPERVPEWFAALIRPEPQRELIAIAQYPNVLGVLEIRSDPRDEIAEAWADFRLILPLLATMALAAIGVTMAITGLVLRRLGLLGAALGRMRAGDLDHPAPQTGLAELATLTEGVNALAAHLAAERAENRRLQGRMLTLAEAERARIASDLHDGIGPQLFALQAAVGQAGRAAETASDPALAEALAAVSRHAQAIRQSARAAIDDLRLAPAEGASLAEMLQELLIEFSEIAPDTAITLDCPPDLPEPGEAGRIALYRFVRESVLNALRHAAPARVRVRLAREGQGITAHVTDDGGGPPAQDRARLGQAGLGQAGLGQTGMRDRAGALGGRYRPPRREGGWTLTECHLPCPTDQGPAR</sequence>
<dbReference type="EC" id="2.7.13.3" evidence="3"/>
<evidence type="ECO:0000313" key="13">
    <source>
        <dbReference type="EMBL" id="REF72677.1"/>
    </source>
</evidence>
<gene>
    <name evidence="13" type="ORF">BDD41_1165</name>
</gene>
<dbReference type="PANTHER" id="PTHR24421">
    <property type="entry name" value="NITRATE/NITRITE SENSOR PROTEIN NARX-RELATED"/>
    <property type="match status" value="1"/>
</dbReference>
<keyword evidence="11" id="KW-0472">Membrane</keyword>
<organism evidence="13 14">
    <name type="scientific">Paracoccus versutus</name>
    <name type="common">Thiobacillus versutus</name>
    <dbReference type="NCBI Taxonomy" id="34007"/>
    <lineage>
        <taxon>Bacteria</taxon>
        <taxon>Pseudomonadati</taxon>
        <taxon>Pseudomonadota</taxon>
        <taxon>Alphaproteobacteria</taxon>
        <taxon>Rhodobacterales</taxon>
        <taxon>Paracoccaceae</taxon>
        <taxon>Paracoccus</taxon>
    </lineage>
</organism>
<keyword evidence="5" id="KW-0808">Transferase</keyword>
<protein>
    <recommendedName>
        <fullName evidence="3">histidine kinase</fullName>
        <ecNumber evidence="3">2.7.13.3</ecNumber>
    </recommendedName>
</protein>
<comment type="subcellular location">
    <subcellularLocation>
        <location evidence="2">Membrane</location>
    </subcellularLocation>
</comment>
<dbReference type="Pfam" id="PF07730">
    <property type="entry name" value="HisKA_3"/>
    <property type="match status" value="1"/>
</dbReference>
<keyword evidence="11" id="KW-1133">Transmembrane helix</keyword>
<dbReference type="SMART" id="SM00387">
    <property type="entry name" value="HATPase_c"/>
    <property type="match status" value="1"/>
</dbReference>
<feature type="transmembrane region" description="Helical" evidence="11">
    <location>
        <begin position="174"/>
        <end position="198"/>
    </location>
</feature>
<dbReference type="Pfam" id="PF00672">
    <property type="entry name" value="HAMP"/>
    <property type="match status" value="1"/>
</dbReference>
<dbReference type="InterPro" id="IPR050482">
    <property type="entry name" value="Sensor_HK_TwoCompSys"/>
</dbReference>
<dbReference type="CDD" id="cd16917">
    <property type="entry name" value="HATPase_UhpB-NarQ-NarX-like"/>
    <property type="match status" value="1"/>
</dbReference>
<keyword evidence="8" id="KW-0067">ATP-binding</keyword>
<feature type="domain" description="HAMP" evidence="12">
    <location>
        <begin position="195"/>
        <end position="247"/>
    </location>
</feature>
<dbReference type="InterPro" id="IPR036890">
    <property type="entry name" value="HATPase_C_sf"/>
</dbReference>
<keyword evidence="9" id="KW-0902">Two-component regulatory system</keyword>
<dbReference type="InterPro" id="IPR003660">
    <property type="entry name" value="HAMP_dom"/>
</dbReference>
<evidence type="ECO:0000259" key="12">
    <source>
        <dbReference type="PROSITE" id="PS50885"/>
    </source>
</evidence>
<evidence type="ECO:0000313" key="14">
    <source>
        <dbReference type="Proteomes" id="UP000256941"/>
    </source>
</evidence>
<dbReference type="PROSITE" id="PS50885">
    <property type="entry name" value="HAMP"/>
    <property type="match status" value="1"/>
</dbReference>
<comment type="caution">
    <text evidence="13">The sequence shown here is derived from an EMBL/GenBank/DDBJ whole genome shotgun (WGS) entry which is preliminary data.</text>
</comment>
<dbReference type="GO" id="GO:0046983">
    <property type="term" value="F:protein dimerization activity"/>
    <property type="evidence" value="ECO:0007669"/>
    <property type="project" value="InterPro"/>
</dbReference>
<dbReference type="SUPFAM" id="SSF55874">
    <property type="entry name" value="ATPase domain of HSP90 chaperone/DNA topoisomerase II/histidine kinase"/>
    <property type="match status" value="1"/>
</dbReference>
<dbReference type="InterPro" id="IPR011712">
    <property type="entry name" value="Sig_transdc_His_kin_sub3_dim/P"/>
</dbReference>
<dbReference type="AlphaFoldDB" id="A0A3D9XQF9"/>
<accession>A0A3D9XQF9</accession>
<evidence type="ECO:0000256" key="8">
    <source>
        <dbReference type="ARBA" id="ARBA00022840"/>
    </source>
</evidence>
<dbReference type="SMART" id="SM00304">
    <property type="entry name" value="HAMP"/>
    <property type="match status" value="1"/>
</dbReference>
<feature type="transmembrane region" description="Helical" evidence="11">
    <location>
        <begin position="27"/>
        <end position="50"/>
    </location>
</feature>
<keyword evidence="4" id="KW-0597">Phosphoprotein</keyword>
<dbReference type="Gene3D" id="1.20.5.1930">
    <property type="match status" value="1"/>
</dbReference>
<keyword evidence="11" id="KW-0812">Transmembrane</keyword>
<dbReference type="EMBL" id="QTUJ01000001">
    <property type="protein sequence ID" value="REF72677.1"/>
    <property type="molecule type" value="Genomic_DNA"/>
</dbReference>
<keyword evidence="7 13" id="KW-0418">Kinase</keyword>
<dbReference type="Gene3D" id="3.30.565.10">
    <property type="entry name" value="Histidine kinase-like ATPase, C-terminal domain"/>
    <property type="match status" value="1"/>
</dbReference>
<evidence type="ECO:0000256" key="10">
    <source>
        <dbReference type="SAM" id="MobiDB-lite"/>
    </source>
</evidence>
<evidence type="ECO:0000256" key="4">
    <source>
        <dbReference type="ARBA" id="ARBA00022553"/>
    </source>
</evidence>
<evidence type="ECO:0000256" key="3">
    <source>
        <dbReference type="ARBA" id="ARBA00012438"/>
    </source>
</evidence>
<evidence type="ECO:0000256" key="2">
    <source>
        <dbReference type="ARBA" id="ARBA00004370"/>
    </source>
</evidence>
<name>A0A3D9XQF9_PARVE</name>
<dbReference type="InterPro" id="IPR003594">
    <property type="entry name" value="HATPase_dom"/>
</dbReference>
<comment type="catalytic activity">
    <reaction evidence="1">
        <text>ATP + protein L-histidine = ADP + protein N-phospho-L-histidine.</text>
        <dbReference type="EC" id="2.7.13.3"/>
    </reaction>
</comment>
<dbReference type="Pfam" id="PF16448">
    <property type="entry name" value="LapD_MoxY_N"/>
    <property type="match status" value="1"/>
</dbReference>
<proteinExistence type="predicted"/>
<evidence type="ECO:0000256" key="9">
    <source>
        <dbReference type="ARBA" id="ARBA00023012"/>
    </source>
</evidence>
<dbReference type="Gene3D" id="6.10.340.10">
    <property type="match status" value="1"/>
</dbReference>
<evidence type="ECO:0000256" key="6">
    <source>
        <dbReference type="ARBA" id="ARBA00022741"/>
    </source>
</evidence>
<dbReference type="GO" id="GO:0005524">
    <property type="term" value="F:ATP binding"/>
    <property type="evidence" value="ECO:0007669"/>
    <property type="project" value="UniProtKB-KW"/>
</dbReference>
<evidence type="ECO:0000256" key="5">
    <source>
        <dbReference type="ARBA" id="ARBA00022679"/>
    </source>
</evidence>
<reference evidence="13 14" key="1">
    <citation type="submission" date="2018-08" db="EMBL/GenBank/DDBJ databases">
        <title>Genomic Encyclopedia of Archaeal and Bacterial Type Strains, Phase II (KMG-II): from individual species to whole genera.</title>
        <authorList>
            <person name="Goeker M."/>
        </authorList>
    </citation>
    <scope>NUCLEOTIDE SEQUENCE [LARGE SCALE GENOMIC DNA]</scope>
    <source>
        <strain evidence="13 14">DSM 17099</strain>
    </source>
</reference>
<dbReference type="Pfam" id="PF02518">
    <property type="entry name" value="HATPase_c"/>
    <property type="match status" value="1"/>
</dbReference>
<dbReference type="GO" id="GO:0016020">
    <property type="term" value="C:membrane"/>
    <property type="evidence" value="ECO:0007669"/>
    <property type="project" value="UniProtKB-SubCell"/>
</dbReference>
<dbReference type="PANTHER" id="PTHR24421:SF10">
    <property type="entry name" value="NITRATE_NITRITE SENSOR PROTEIN NARQ"/>
    <property type="match status" value="1"/>
</dbReference>
<keyword evidence="6" id="KW-0547">Nucleotide-binding</keyword>
<dbReference type="GO" id="GO:0000155">
    <property type="term" value="F:phosphorelay sensor kinase activity"/>
    <property type="evidence" value="ECO:0007669"/>
    <property type="project" value="InterPro"/>
</dbReference>
<evidence type="ECO:0000256" key="1">
    <source>
        <dbReference type="ARBA" id="ARBA00000085"/>
    </source>
</evidence>
<dbReference type="RefSeq" id="WP_116221032.1">
    <property type="nucleotide sequence ID" value="NZ_CP038196.1"/>
</dbReference>
<feature type="region of interest" description="Disordered" evidence="10">
    <location>
        <begin position="430"/>
        <end position="455"/>
    </location>
</feature>
<evidence type="ECO:0000256" key="7">
    <source>
        <dbReference type="ARBA" id="ARBA00022777"/>
    </source>
</evidence>
<dbReference type="InterPro" id="IPR032244">
    <property type="entry name" value="LapD_MoxY_N"/>
</dbReference>